<dbReference type="OrthoDB" id="9795089at2"/>
<accession>A0A8B2P1Y0</accession>
<dbReference type="Pfam" id="PF03972">
    <property type="entry name" value="MmgE_PrpD_N"/>
    <property type="match status" value="1"/>
</dbReference>
<protein>
    <submittedName>
        <fullName evidence="4">MmgE/PrpD family protein</fullName>
    </submittedName>
</protein>
<dbReference type="SUPFAM" id="SSF103378">
    <property type="entry name" value="2-methylcitrate dehydratase PrpD"/>
    <property type="match status" value="1"/>
</dbReference>
<dbReference type="PANTHER" id="PTHR16943:SF8">
    <property type="entry name" value="2-METHYLCITRATE DEHYDRATASE"/>
    <property type="match status" value="1"/>
</dbReference>
<dbReference type="InterPro" id="IPR005656">
    <property type="entry name" value="MmgE_PrpD"/>
</dbReference>
<dbReference type="Gene3D" id="3.30.1330.120">
    <property type="entry name" value="2-methylcitrate dehydratase PrpD"/>
    <property type="match status" value="1"/>
</dbReference>
<dbReference type="Pfam" id="PF19305">
    <property type="entry name" value="MmgE_PrpD_C"/>
    <property type="match status" value="1"/>
</dbReference>
<reference evidence="4 5" key="1">
    <citation type="submission" date="2018-05" db="EMBL/GenBank/DDBJ databases">
        <title>Acuticoccus sediminis sp. nov., isolated from deep-sea sediment of Indian Ocean.</title>
        <authorList>
            <person name="Liu X."/>
            <person name="Lai Q."/>
            <person name="Du Y."/>
            <person name="Sun F."/>
            <person name="Zhang X."/>
            <person name="Wang S."/>
            <person name="Shao Z."/>
        </authorList>
    </citation>
    <scope>NUCLEOTIDE SEQUENCE [LARGE SCALE GENOMIC DNA]</scope>
    <source>
        <strain evidence="4 5">PTG4-2</strain>
    </source>
</reference>
<comment type="caution">
    <text evidence="4">The sequence shown here is derived from an EMBL/GenBank/DDBJ whole genome shotgun (WGS) entry which is preliminary data.</text>
</comment>
<keyword evidence="5" id="KW-1185">Reference proteome</keyword>
<sequence>MPHLVRHVAGLAYDDLPPSAVAAAKTFTLDTLGVGIAGANGTGVDALRALAQTWGEGREASVWGSGIRLPAATAAFVNGYQVHSLEYDCVHERAVLHPMAAVLGAMMAAAERRVARDEPPIDGRTFLAALAGGVDFATFLGFAARGPLRFFRPSTAGGFGAAAGVARMLGHDEATIASALGIQYSQTSGTMQPHVEGSPCLALQVGLAGRAGLVSADLAAAGFKGPSDILTGRHGYFRLIERDAFDVAAEIGRIGREFQVEELAHKPFPSGRLTHGTVDALMQFTSRLGIGADDIAELRCLVPPVVFRQVGRPDIPAPDPNYAKLCIPFVGATYLRHGRVDVGEFLGEAMLTDPKTHEIAARIRVEEDGNPDQNAMTPQRFVLTLTDGSRHELTLDHVYGHPRSPLSAADNVDKFMRNWGTVPGLPAGNAERVVELVETLETVADVTAIARLMVPASAA</sequence>
<evidence type="ECO:0000313" key="4">
    <source>
        <dbReference type="EMBL" id="RAI04495.1"/>
    </source>
</evidence>
<proteinExistence type="inferred from homology"/>
<dbReference type="EMBL" id="QHHQ01000001">
    <property type="protein sequence ID" value="RAI04495.1"/>
    <property type="molecule type" value="Genomic_DNA"/>
</dbReference>
<evidence type="ECO:0000259" key="2">
    <source>
        <dbReference type="Pfam" id="PF03972"/>
    </source>
</evidence>
<dbReference type="Proteomes" id="UP000249590">
    <property type="component" value="Unassembled WGS sequence"/>
</dbReference>
<evidence type="ECO:0000259" key="3">
    <source>
        <dbReference type="Pfam" id="PF19305"/>
    </source>
</evidence>
<dbReference type="GO" id="GO:0016829">
    <property type="term" value="F:lyase activity"/>
    <property type="evidence" value="ECO:0007669"/>
    <property type="project" value="InterPro"/>
</dbReference>
<gene>
    <name evidence="4" type="ORF">DLJ53_03665</name>
</gene>
<evidence type="ECO:0000256" key="1">
    <source>
        <dbReference type="ARBA" id="ARBA00006174"/>
    </source>
</evidence>
<dbReference type="InterPro" id="IPR042183">
    <property type="entry name" value="MmgE/PrpD_sf_1"/>
</dbReference>
<evidence type="ECO:0000313" key="5">
    <source>
        <dbReference type="Proteomes" id="UP000249590"/>
    </source>
</evidence>
<dbReference type="InterPro" id="IPR045336">
    <property type="entry name" value="MmgE_PrpD_N"/>
</dbReference>
<dbReference type="AlphaFoldDB" id="A0A8B2P1Y0"/>
<dbReference type="InterPro" id="IPR036148">
    <property type="entry name" value="MmgE/PrpD_sf"/>
</dbReference>
<feature type="domain" description="MmgE/PrpD N-terminal" evidence="2">
    <location>
        <begin position="3"/>
        <end position="242"/>
    </location>
</feature>
<organism evidence="4 5">
    <name type="scientific">Acuticoccus sediminis</name>
    <dbReference type="NCBI Taxonomy" id="2184697"/>
    <lineage>
        <taxon>Bacteria</taxon>
        <taxon>Pseudomonadati</taxon>
        <taxon>Pseudomonadota</taxon>
        <taxon>Alphaproteobacteria</taxon>
        <taxon>Hyphomicrobiales</taxon>
        <taxon>Amorphaceae</taxon>
        <taxon>Acuticoccus</taxon>
    </lineage>
</organism>
<dbReference type="Gene3D" id="1.10.4100.10">
    <property type="entry name" value="2-methylcitrate dehydratase PrpD"/>
    <property type="match status" value="1"/>
</dbReference>
<comment type="similarity">
    <text evidence="1">Belongs to the PrpD family.</text>
</comment>
<dbReference type="InterPro" id="IPR042188">
    <property type="entry name" value="MmgE/PrpD_sf_2"/>
</dbReference>
<dbReference type="PANTHER" id="PTHR16943">
    <property type="entry name" value="2-METHYLCITRATE DEHYDRATASE-RELATED"/>
    <property type="match status" value="1"/>
</dbReference>
<name>A0A8B2P1Y0_9HYPH</name>
<feature type="domain" description="MmgE/PrpD C-terminal" evidence="3">
    <location>
        <begin position="268"/>
        <end position="424"/>
    </location>
</feature>
<dbReference type="InterPro" id="IPR045337">
    <property type="entry name" value="MmgE_PrpD_C"/>
</dbReference>